<proteinExistence type="predicted"/>
<keyword evidence="3" id="KW-1185">Reference proteome</keyword>
<protein>
    <recommendedName>
        <fullName evidence="4">Defensin-like protein</fullName>
    </recommendedName>
</protein>
<organism evidence="2 3">
    <name type="scientific">Pseudolycoriella hygida</name>
    <dbReference type="NCBI Taxonomy" id="35572"/>
    <lineage>
        <taxon>Eukaryota</taxon>
        <taxon>Metazoa</taxon>
        <taxon>Ecdysozoa</taxon>
        <taxon>Arthropoda</taxon>
        <taxon>Hexapoda</taxon>
        <taxon>Insecta</taxon>
        <taxon>Pterygota</taxon>
        <taxon>Neoptera</taxon>
        <taxon>Endopterygota</taxon>
        <taxon>Diptera</taxon>
        <taxon>Nematocera</taxon>
        <taxon>Sciaroidea</taxon>
        <taxon>Sciaridae</taxon>
        <taxon>Pseudolycoriella</taxon>
    </lineage>
</organism>
<evidence type="ECO:0000313" key="3">
    <source>
        <dbReference type="Proteomes" id="UP001151699"/>
    </source>
</evidence>
<name>A0A9Q0NGY7_9DIPT</name>
<dbReference type="AlphaFoldDB" id="A0A9Q0NGY7"/>
<evidence type="ECO:0000313" key="2">
    <source>
        <dbReference type="EMBL" id="KAJ6649737.1"/>
    </source>
</evidence>
<feature type="non-terminal residue" evidence="2">
    <location>
        <position position="95"/>
    </location>
</feature>
<feature type="chain" id="PRO_5040276776" description="Defensin-like protein" evidence="1">
    <location>
        <begin position="23"/>
        <end position="95"/>
    </location>
</feature>
<feature type="signal peptide" evidence="1">
    <location>
        <begin position="1"/>
        <end position="22"/>
    </location>
</feature>
<dbReference type="EMBL" id="WJQU01000001">
    <property type="protein sequence ID" value="KAJ6649737.1"/>
    <property type="molecule type" value="Genomic_DNA"/>
</dbReference>
<evidence type="ECO:0000256" key="1">
    <source>
        <dbReference type="SAM" id="SignalP"/>
    </source>
</evidence>
<comment type="caution">
    <text evidence="2">The sequence shown here is derived from an EMBL/GenBank/DDBJ whole genome shotgun (WGS) entry which is preliminary data.</text>
</comment>
<keyword evidence="1" id="KW-0732">Signal</keyword>
<accession>A0A9Q0NGY7</accession>
<dbReference type="Proteomes" id="UP001151699">
    <property type="component" value="Chromosome A"/>
</dbReference>
<evidence type="ECO:0008006" key="4">
    <source>
        <dbReference type="Google" id="ProtNLM"/>
    </source>
</evidence>
<sequence length="95" mass="10236">MNASNIFLLIVAVIFIVKPAISCNVNACRKTCISAGANDGICQLERNGQFKCICSYNPTCVEETCRNDCLANGVATGGICQVDRTGLRYCICSYN</sequence>
<gene>
    <name evidence="2" type="ORF">Bhyg_04976</name>
</gene>
<reference evidence="2" key="1">
    <citation type="submission" date="2022-07" db="EMBL/GenBank/DDBJ databases">
        <authorList>
            <person name="Trinca V."/>
            <person name="Uliana J.V.C."/>
            <person name="Torres T.T."/>
            <person name="Ward R.J."/>
            <person name="Monesi N."/>
        </authorList>
    </citation>
    <scope>NUCLEOTIDE SEQUENCE</scope>
    <source>
        <strain evidence="2">HSMRA1968</strain>
        <tissue evidence="2">Whole embryos</tissue>
    </source>
</reference>